<dbReference type="GO" id="GO:0031175">
    <property type="term" value="P:neuron projection development"/>
    <property type="evidence" value="ECO:0000318"/>
    <property type="project" value="GO_Central"/>
</dbReference>
<evidence type="ECO:0000313" key="3">
    <source>
        <dbReference type="Ensembl" id="ENSCINP00000033523.1"/>
    </source>
</evidence>
<dbReference type="GO" id="GO:0043005">
    <property type="term" value="C:neuron projection"/>
    <property type="evidence" value="ECO:0000318"/>
    <property type="project" value="GO_Central"/>
</dbReference>
<dbReference type="Gene3D" id="6.10.280.30">
    <property type="match status" value="1"/>
</dbReference>
<keyword evidence="2" id="KW-0175">Coiled coil</keyword>
<evidence type="ECO:0000256" key="2">
    <source>
        <dbReference type="SAM" id="Coils"/>
    </source>
</evidence>
<reference evidence="4" key="1">
    <citation type="journal article" date="2002" name="Science">
        <title>The draft genome of Ciona intestinalis: insights into chordate and vertebrate origins.</title>
        <authorList>
            <person name="Dehal P."/>
            <person name="Satou Y."/>
            <person name="Campbell R.K."/>
            <person name="Chapman J."/>
            <person name="Degnan B."/>
            <person name="De Tomaso A."/>
            <person name="Davidson B."/>
            <person name="Di Gregorio A."/>
            <person name="Gelpke M."/>
            <person name="Goodstein D.M."/>
            <person name="Harafuji N."/>
            <person name="Hastings K.E."/>
            <person name="Ho I."/>
            <person name="Hotta K."/>
            <person name="Huang W."/>
            <person name="Kawashima T."/>
            <person name="Lemaire P."/>
            <person name="Martinez D."/>
            <person name="Meinertzhagen I.A."/>
            <person name="Necula S."/>
            <person name="Nonaka M."/>
            <person name="Putnam N."/>
            <person name="Rash S."/>
            <person name="Saiga H."/>
            <person name="Satake M."/>
            <person name="Terry A."/>
            <person name="Yamada L."/>
            <person name="Wang H.G."/>
            <person name="Awazu S."/>
            <person name="Azumi K."/>
            <person name="Boore J."/>
            <person name="Branno M."/>
            <person name="Chin-Bow S."/>
            <person name="DeSantis R."/>
            <person name="Doyle S."/>
            <person name="Francino P."/>
            <person name="Keys D.N."/>
            <person name="Haga S."/>
            <person name="Hayashi H."/>
            <person name="Hino K."/>
            <person name="Imai K.S."/>
            <person name="Inaba K."/>
            <person name="Kano S."/>
            <person name="Kobayashi K."/>
            <person name="Kobayashi M."/>
            <person name="Lee B.I."/>
            <person name="Makabe K.W."/>
            <person name="Manohar C."/>
            <person name="Matassi G."/>
            <person name="Medina M."/>
            <person name="Mochizuki Y."/>
            <person name="Mount S."/>
            <person name="Morishita T."/>
            <person name="Miura S."/>
            <person name="Nakayama A."/>
            <person name="Nishizaka S."/>
            <person name="Nomoto H."/>
            <person name="Ohta F."/>
            <person name="Oishi K."/>
            <person name="Rigoutsos I."/>
            <person name="Sano M."/>
            <person name="Sasaki A."/>
            <person name="Sasakura Y."/>
            <person name="Shoguchi E."/>
            <person name="Shin-i T."/>
            <person name="Spagnuolo A."/>
            <person name="Stainier D."/>
            <person name="Suzuki M.M."/>
            <person name="Tassy O."/>
            <person name="Takatori N."/>
            <person name="Tokuoka M."/>
            <person name="Yagi K."/>
            <person name="Yoshizaki F."/>
            <person name="Wada S."/>
            <person name="Zhang C."/>
            <person name="Hyatt P.D."/>
            <person name="Larimer F."/>
            <person name="Detter C."/>
            <person name="Doggett N."/>
            <person name="Glavina T."/>
            <person name="Hawkins T."/>
            <person name="Richardson P."/>
            <person name="Lucas S."/>
            <person name="Kohara Y."/>
            <person name="Levine M."/>
            <person name="Satoh N."/>
            <person name="Rokhsar D.S."/>
        </authorList>
    </citation>
    <scope>NUCLEOTIDE SEQUENCE [LARGE SCALE GENOMIC DNA]</scope>
</reference>
<reference evidence="3" key="2">
    <citation type="submission" date="2025-08" db="UniProtKB">
        <authorList>
            <consortium name="Ensembl"/>
        </authorList>
    </citation>
    <scope>IDENTIFICATION</scope>
</reference>
<dbReference type="Ensembl" id="ENSCINT00000033642.1">
    <property type="protein sequence ID" value="ENSCINP00000033523.1"/>
    <property type="gene ID" value="ENSCING00000025017.1"/>
</dbReference>
<dbReference type="FunCoup" id="H2XV39">
    <property type="interactions" value="13"/>
</dbReference>
<accession>H2XV39</accession>
<protein>
    <recommendedName>
        <fullName evidence="1">Stathmin</fullName>
    </recommendedName>
</protein>
<dbReference type="Pfam" id="PF00836">
    <property type="entry name" value="Stathmin"/>
    <property type="match status" value="1"/>
</dbReference>
<dbReference type="PROSITE" id="PS51663">
    <property type="entry name" value="STATHMIN_3"/>
    <property type="match status" value="1"/>
</dbReference>
<dbReference type="InParanoid" id="H2XV39"/>
<dbReference type="InterPro" id="IPR036002">
    <property type="entry name" value="Stathmin_sf"/>
</dbReference>
<dbReference type="OMA" id="MACTDIK"/>
<dbReference type="HOGENOM" id="CLU_1699456_0_0_1"/>
<evidence type="ECO:0000313" key="4">
    <source>
        <dbReference type="Proteomes" id="UP000008144"/>
    </source>
</evidence>
<name>H2XV39_CIOIN</name>
<dbReference type="InterPro" id="IPR000956">
    <property type="entry name" value="Stathmin_fam"/>
</dbReference>
<feature type="coiled-coil region" evidence="2">
    <location>
        <begin position="51"/>
        <end position="81"/>
    </location>
</feature>
<dbReference type="GO" id="GO:0007019">
    <property type="term" value="P:microtubule depolymerization"/>
    <property type="evidence" value="ECO:0000318"/>
    <property type="project" value="GO_Central"/>
</dbReference>
<dbReference type="PANTHER" id="PTHR10104:SF1">
    <property type="entry name" value="STATHMIN, ISOFORM D"/>
    <property type="match status" value="1"/>
</dbReference>
<dbReference type="SUPFAM" id="SSF101494">
    <property type="entry name" value="Stathmin"/>
    <property type="match status" value="1"/>
</dbReference>
<dbReference type="PANTHER" id="PTHR10104">
    <property type="entry name" value="STATHMIN"/>
    <property type="match status" value="1"/>
</dbReference>
<dbReference type="Proteomes" id="UP000008144">
    <property type="component" value="Unassembled WGS sequence"/>
</dbReference>
<comment type="similarity">
    <text evidence="1">Belongs to the stathmin family.</text>
</comment>
<dbReference type="PRINTS" id="PR00345">
    <property type="entry name" value="STATHMIN"/>
</dbReference>
<gene>
    <name evidence="3" type="primary">LOC100176052</name>
</gene>
<dbReference type="GO" id="GO:0031110">
    <property type="term" value="P:regulation of microtubule polymerization or depolymerization"/>
    <property type="evidence" value="ECO:0000318"/>
    <property type="project" value="GO_Central"/>
</dbReference>
<keyword evidence="4" id="KW-1185">Reference proteome</keyword>
<dbReference type="GO" id="GO:0005737">
    <property type="term" value="C:cytoplasm"/>
    <property type="evidence" value="ECO:0000318"/>
    <property type="project" value="GO_Central"/>
</dbReference>
<evidence type="ECO:0000256" key="1">
    <source>
        <dbReference type="RuleBase" id="RU004388"/>
    </source>
</evidence>
<reference evidence="3" key="3">
    <citation type="submission" date="2025-09" db="UniProtKB">
        <authorList>
            <consortium name="Ensembl"/>
        </authorList>
    </citation>
    <scope>IDENTIFICATION</scope>
</reference>
<proteinExistence type="inferred from homology"/>
<dbReference type="GO" id="GO:0015631">
    <property type="term" value="F:tubulin binding"/>
    <property type="evidence" value="ECO:0000318"/>
    <property type="project" value="GO_Central"/>
</dbReference>
<dbReference type="GeneTree" id="ENSGT01030000234597"/>
<dbReference type="AlphaFoldDB" id="H2XV39"/>
<organism evidence="3 4">
    <name type="scientific">Ciona intestinalis</name>
    <name type="common">Transparent sea squirt</name>
    <name type="synonym">Ascidia intestinalis</name>
    <dbReference type="NCBI Taxonomy" id="7719"/>
    <lineage>
        <taxon>Eukaryota</taxon>
        <taxon>Metazoa</taxon>
        <taxon>Chordata</taxon>
        <taxon>Tunicata</taxon>
        <taxon>Ascidiacea</taxon>
        <taxon>Phlebobranchia</taxon>
        <taxon>Cionidae</taxon>
        <taxon>Ciona</taxon>
    </lineage>
</organism>
<sequence length="155" mass="17699">MAAQREDIKVKEICKGNSGEAFEVILKLPGQNGDGVASPLKSLTPKKEVSMDEIKMKLQAAEERRKAVQEAKVTQQKAEEEKILKAKQKKAEVNDSFSQWAEQHLKKQMCQYQENHIAQLEAKIKKFKALNMKPEEMKEKVQREVDEMCAQREAG</sequence>